<dbReference type="CDD" id="cd02440">
    <property type="entry name" value="AdoMet_MTases"/>
    <property type="match status" value="1"/>
</dbReference>
<dbReference type="PIRSF" id="PIRSF004553">
    <property type="entry name" value="CHP00095"/>
    <property type="match status" value="1"/>
</dbReference>
<dbReference type="SUPFAM" id="SSF53335">
    <property type="entry name" value="S-adenosyl-L-methionine-dependent methyltransferases"/>
    <property type="match status" value="1"/>
</dbReference>
<dbReference type="HOGENOM" id="CLU_075826_0_2_0"/>
<keyword evidence="1 3" id="KW-0489">Methyltransferase</keyword>
<dbReference type="Gene3D" id="3.40.50.150">
    <property type="entry name" value="Vaccinia Virus protein VP39"/>
    <property type="match status" value="1"/>
</dbReference>
<gene>
    <name evidence="3" type="ORF">Theth_0443</name>
</gene>
<accession>F7YW49</accession>
<dbReference type="PATRIC" id="fig|688269.3.peg.453"/>
<name>F7YW49_9THEM</name>
<dbReference type="AlphaFoldDB" id="F7YW49"/>
<dbReference type="EMBL" id="CP002351">
    <property type="protein sequence ID" value="AEH50538.1"/>
    <property type="molecule type" value="Genomic_DNA"/>
</dbReference>
<dbReference type="PANTHER" id="PTHR43542">
    <property type="entry name" value="METHYLTRANSFERASE"/>
    <property type="match status" value="1"/>
</dbReference>
<keyword evidence="2 3" id="KW-0808">Transferase</keyword>
<protein>
    <submittedName>
        <fullName evidence="3">Methyltransferase</fullName>
    </submittedName>
</protein>
<dbReference type="PROSITE" id="PS00092">
    <property type="entry name" value="N6_MTASE"/>
    <property type="match status" value="1"/>
</dbReference>
<dbReference type="Proteomes" id="UP000006804">
    <property type="component" value="Chromosome"/>
</dbReference>
<evidence type="ECO:0000256" key="1">
    <source>
        <dbReference type="ARBA" id="ARBA00022603"/>
    </source>
</evidence>
<dbReference type="InterPro" id="IPR029063">
    <property type="entry name" value="SAM-dependent_MTases_sf"/>
</dbReference>
<evidence type="ECO:0000313" key="3">
    <source>
        <dbReference type="EMBL" id="AEH50538.1"/>
    </source>
</evidence>
<dbReference type="RefSeq" id="WP_013931761.1">
    <property type="nucleotide sequence ID" value="NC_015707.1"/>
</dbReference>
<keyword evidence="4" id="KW-1185">Reference proteome</keyword>
<dbReference type="GO" id="GO:0031167">
    <property type="term" value="P:rRNA methylation"/>
    <property type="evidence" value="ECO:0007669"/>
    <property type="project" value="InterPro"/>
</dbReference>
<dbReference type="Pfam" id="PF03602">
    <property type="entry name" value="Cons_hypoth95"/>
    <property type="match status" value="1"/>
</dbReference>
<dbReference type="KEGG" id="tta:Theth_0443"/>
<sequence>MKSILRITGGFLKGRLVKPVPDPRTRYTGSMVRQAIFNMIDVKDKTFLELFCGSAVVSIEAISRGAKSATVVDISPLALKTALQNAENCGIKLEAVRADFKVFLKNCSKDFDIVFADPPYNAGYVDELLKILAEKPNVGSLIVIEKAFRETYDKPTEFEILKSKRYGDSEVVILERRK</sequence>
<dbReference type="eggNOG" id="COG0742">
    <property type="taxonomic scope" value="Bacteria"/>
</dbReference>
<dbReference type="GO" id="GO:0003676">
    <property type="term" value="F:nucleic acid binding"/>
    <property type="evidence" value="ECO:0007669"/>
    <property type="project" value="InterPro"/>
</dbReference>
<organism evidence="3 4">
    <name type="scientific">Pseudothermotoga thermarum DSM 5069</name>
    <dbReference type="NCBI Taxonomy" id="688269"/>
    <lineage>
        <taxon>Bacteria</taxon>
        <taxon>Thermotogati</taxon>
        <taxon>Thermotogota</taxon>
        <taxon>Thermotogae</taxon>
        <taxon>Thermotogales</taxon>
        <taxon>Thermotogaceae</taxon>
        <taxon>Pseudothermotoga</taxon>
    </lineage>
</organism>
<evidence type="ECO:0000256" key="2">
    <source>
        <dbReference type="ARBA" id="ARBA00022679"/>
    </source>
</evidence>
<dbReference type="InterPro" id="IPR004398">
    <property type="entry name" value="RNA_MeTrfase_RsmD"/>
</dbReference>
<evidence type="ECO:0000313" key="4">
    <source>
        <dbReference type="Proteomes" id="UP000006804"/>
    </source>
</evidence>
<dbReference type="GO" id="GO:0008168">
    <property type="term" value="F:methyltransferase activity"/>
    <property type="evidence" value="ECO:0007669"/>
    <property type="project" value="UniProtKB-KW"/>
</dbReference>
<dbReference type="InterPro" id="IPR002052">
    <property type="entry name" value="DNA_methylase_N6_adenine_CS"/>
</dbReference>
<reference evidence="3 4" key="1">
    <citation type="submission" date="2010-11" db="EMBL/GenBank/DDBJ databases">
        <title>The complete genome of Thermotoga thermarum DSM 5069.</title>
        <authorList>
            <consortium name="US DOE Joint Genome Institute (JGI-PGF)"/>
            <person name="Lucas S."/>
            <person name="Copeland A."/>
            <person name="Lapidus A."/>
            <person name="Bruce D."/>
            <person name="Goodwin L."/>
            <person name="Pitluck S."/>
            <person name="Kyrpides N."/>
            <person name="Mavromatis K."/>
            <person name="Ivanova N."/>
            <person name="Zeytun A."/>
            <person name="Brettin T."/>
            <person name="Detter J.C."/>
            <person name="Tapia R."/>
            <person name="Han C."/>
            <person name="Land M."/>
            <person name="Hauser L."/>
            <person name="Markowitz V."/>
            <person name="Cheng J.-F."/>
            <person name="Hugenholtz P."/>
            <person name="Woyke T."/>
            <person name="Wu D."/>
            <person name="Spring S."/>
            <person name="Schroeder M."/>
            <person name="Brambilla E."/>
            <person name="Klenk H.-P."/>
            <person name="Eisen J.A."/>
        </authorList>
    </citation>
    <scope>NUCLEOTIDE SEQUENCE [LARGE SCALE GENOMIC DNA]</scope>
    <source>
        <strain evidence="3 4">DSM 5069</strain>
    </source>
</reference>
<dbReference type="STRING" id="688269.Theth_0443"/>
<dbReference type="PANTHER" id="PTHR43542:SF1">
    <property type="entry name" value="METHYLTRANSFERASE"/>
    <property type="match status" value="1"/>
</dbReference>
<proteinExistence type="predicted"/>